<evidence type="ECO:0000313" key="5">
    <source>
        <dbReference type="Proteomes" id="UP000248544"/>
    </source>
</evidence>
<dbReference type="CDD" id="cd02440">
    <property type="entry name" value="AdoMet_MTases"/>
    <property type="match status" value="1"/>
</dbReference>
<dbReference type="InterPro" id="IPR007848">
    <property type="entry name" value="Small_mtfrase_dom"/>
</dbReference>
<dbReference type="InterPro" id="IPR029063">
    <property type="entry name" value="SAM-dependent_MTases_sf"/>
</dbReference>
<comment type="caution">
    <text evidence="4">The sequence shown here is derived from an EMBL/GenBank/DDBJ whole genome shotgun (WGS) entry which is preliminary data.</text>
</comment>
<evidence type="ECO:0000256" key="1">
    <source>
        <dbReference type="ARBA" id="ARBA00022603"/>
    </source>
</evidence>
<dbReference type="Pfam" id="PF05175">
    <property type="entry name" value="MTS"/>
    <property type="match status" value="1"/>
</dbReference>
<dbReference type="GO" id="GO:0008757">
    <property type="term" value="F:S-adenosylmethionine-dependent methyltransferase activity"/>
    <property type="evidence" value="ECO:0007669"/>
    <property type="project" value="InterPro"/>
</dbReference>
<keyword evidence="2 4" id="KW-0808">Transferase</keyword>
<dbReference type="PANTHER" id="PTHR47816:SF4">
    <property type="entry name" value="RIBOSOMAL RNA SMALL SUBUNIT METHYLTRANSFERASE C"/>
    <property type="match status" value="1"/>
</dbReference>
<organism evidence="4 5">
    <name type="scientific">Spongiactinospora gelatinilytica</name>
    <dbReference type="NCBI Taxonomy" id="2666298"/>
    <lineage>
        <taxon>Bacteria</taxon>
        <taxon>Bacillati</taxon>
        <taxon>Actinomycetota</taxon>
        <taxon>Actinomycetes</taxon>
        <taxon>Streptosporangiales</taxon>
        <taxon>Streptosporangiaceae</taxon>
        <taxon>Spongiactinospora</taxon>
    </lineage>
</organism>
<dbReference type="InterPro" id="IPR046977">
    <property type="entry name" value="RsmC/RlmG"/>
</dbReference>
<dbReference type="AlphaFoldDB" id="A0A2W2H5F2"/>
<evidence type="ECO:0000256" key="2">
    <source>
        <dbReference type="ARBA" id="ARBA00022679"/>
    </source>
</evidence>
<keyword evidence="5" id="KW-1185">Reference proteome</keyword>
<dbReference type="EMBL" id="POUA01000173">
    <property type="protein sequence ID" value="PZG41417.1"/>
    <property type="molecule type" value="Genomic_DNA"/>
</dbReference>
<keyword evidence="1 4" id="KW-0489">Methyltransferase</keyword>
<gene>
    <name evidence="4" type="ORF">C1I98_21280</name>
</gene>
<evidence type="ECO:0000313" key="4">
    <source>
        <dbReference type="EMBL" id="PZG41417.1"/>
    </source>
</evidence>
<accession>A0A2W2H5F2</accession>
<name>A0A2W2H5F2_9ACTN</name>
<protein>
    <submittedName>
        <fullName evidence="4">SAM-dependent methyltransferase</fullName>
    </submittedName>
</protein>
<dbReference type="SUPFAM" id="SSF53335">
    <property type="entry name" value="S-adenosyl-L-methionine-dependent methyltransferases"/>
    <property type="match status" value="1"/>
</dbReference>
<evidence type="ECO:0000259" key="3">
    <source>
        <dbReference type="Pfam" id="PF05175"/>
    </source>
</evidence>
<proteinExistence type="predicted"/>
<reference evidence="4 5" key="1">
    <citation type="submission" date="2018-01" db="EMBL/GenBank/DDBJ databases">
        <title>Draft genome sequence of Sphaerisporangium sp. 7K107.</title>
        <authorList>
            <person name="Sahin N."/>
            <person name="Saygin H."/>
            <person name="Ay H."/>
        </authorList>
    </citation>
    <scope>NUCLEOTIDE SEQUENCE [LARGE SCALE GENOMIC DNA]</scope>
    <source>
        <strain evidence="4 5">7K107</strain>
    </source>
</reference>
<dbReference type="PANTHER" id="PTHR47816">
    <property type="entry name" value="RIBOSOMAL RNA SMALL SUBUNIT METHYLTRANSFERASE C"/>
    <property type="match status" value="1"/>
</dbReference>
<feature type="domain" description="Methyltransferase small" evidence="3">
    <location>
        <begin position="37"/>
        <end position="181"/>
    </location>
</feature>
<dbReference type="Proteomes" id="UP000248544">
    <property type="component" value="Unassembled WGS sequence"/>
</dbReference>
<sequence>MNARGIARGEYLHRKNAEDTDRPTVFTLHDRQWDLLANVFSPACTPATGLFTTWLEYPVGGTFLEMGCGAGVTAVTAALSGCRAVTAIDINAFAVENARRNAVRHGVADRVRVLRADLFDGLGRDETFDAIFWNSNFVDAPPDFIDDTGLHHAFFDPGYRAHERYLREGPAHLTPGGRLLLGFSDVGNTALLARLAKECDLEMVLVHAERRLSEQDVEFEIFEFRRAAGSAAE</sequence>
<dbReference type="RefSeq" id="WP_111169195.1">
    <property type="nucleotide sequence ID" value="NZ_POUA01000173.1"/>
</dbReference>
<dbReference type="GO" id="GO:0032259">
    <property type="term" value="P:methylation"/>
    <property type="evidence" value="ECO:0007669"/>
    <property type="project" value="UniProtKB-KW"/>
</dbReference>
<dbReference type="Gene3D" id="3.40.50.150">
    <property type="entry name" value="Vaccinia Virus protein VP39"/>
    <property type="match status" value="1"/>
</dbReference>